<keyword evidence="2" id="KW-1185">Reference proteome</keyword>
<gene>
    <name evidence="1" type="ORF">EJ997_10160</name>
</gene>
<dbReference type="Proteomes" id="UP000280344">
    <property type="component" value="Chromosome"/>
</dbReference>
<dbReference type="EMBL" id="CP034593">
    <property type="protein sequence ID" value="AZQ77646.1"/>
    <property type="molecule type" value="Genomic_DNA"/>
</dbReference>
<accession>A0A3S9PZD1</accession>
<organism evidence="1 2">
    <name type="scientific">Flaviflexus ciconiae</name>
    <dbReference type="NCBI Taxonomy" id="2496867"/>
    <lineage>
        <taxon>Bacteria</taxon>
        <taxon>Bacillati</taxon>
        <taxon>Actinomycetota</taxon>
        <taxon>Actinomycetes</taxon>
        <taxon>Actinomycetales</taxon>
        <taxon>Actinomycetaceae</taxon>
        <taxon>Flaviflexus</taxon>
    </lineage>
</organism>
<evidence type="ECO:0000313" key="1">
    <source>
        <dbReference type="EMBL" id="AZQ77646.1"/>
    </source>
</evidence>
<dbReference type="KEGG" id="flh:EJ997_10160"/>
<sequence>MNPFITLTFGKDGTALTVRGKSIFIAIPETAKLVDHLRMLEIRPRRAWLEPVHLKNGIISTPKGQIHVTTGGPTVKTPFSIDDAETLADLLLEFEQARKAQIQPCSICGEALPPGQSEPAHSPCAAKQAEAQAKVLTSKPTAPQRVCGECGEPLTKDATPRSLYHPVCAYKRKNRLQKERQRARRASGAQQAVTKVRPCRECGQPLPADVYSSTLYHAECAALRTVRARKRKRKPAIPCAKCGSMIAEPYGTQRYCEACAAKPRREVIECETCQTRIETPASRQRFCKPCAQRRRETYYVRVGRFRYLEQKKQMDEARKQLSEGTTS</sequence>
<dbReference type="AlphaFoldDB" id="A0A3S9PZD1"/>
<evidence type="ECO:0000313" key="2">
    <source>
        <dbReference type="Proteomes" id="UP000280344"/>
    </source>
</evidence>
<reference evidence="1 2" key="1">
    <citation type="submission" date="2018-12" db="EMBL/GenBank/DDBJ databases">
        <title>Complete genome sequence of Flaviflexus sp. H23T48.</title>
        <authorList>
            <person name="Bae J.-W."/>
            <person name="Lee J.-Y."/>
        </authorList>
    </citation>
    <scope>NUCLEOTIDE SEQUENCE [LARGE SCALE GENOMIC DNA]</scope>
    <source>
        <strain evidence="1 2">H23T48</strain>
    </source>
</reference>
<proteinExistence type="predicted"/>
<protein>
    <submittedName>
        <fullName evidence="1">Uncharacterized protein</fullName>
    </submittedName>
</protein>
<dbReference type="RefSeq" id="WP_126704449.1">
    <property type="nucleotide sequence ID" value="NZ_CP034593.1"/>
</dbReference>
<name>A0A3S9PZD1_9ACTO</name>